<evidence type="ECO:0000313" key="2">
    <source>
        <dbReference type="EMBL" id="SDG78607.1"/>
    </source>
</evidence>
<dbReference type="EMBL" id="FNCC01000011">
    <property type="protein sequence ID" value="SDG78607.1"/>
    <property type="molecule type" value="Genomic_DNA"/>
</dbReference>
<dbReference type="Pfam" id="PF13646">
    <property type="entry name" value="HEAT_2"/>
    <property type="match status" value="1"/>
</dbReference>
<gene>
    <name evidence="2" type="ORF">SAMN05216553_111233</name>
</gene>
<dbReference type="STRING" id="200378.SAMN05216553_111233"/>
<protein>
    <submittedName>
        <fullName evidence="2">HEAT repeat-containing protein</fullName>
    </submittedName>
</protein>
<dbReference type="OrthoDB" id="1190024at2"/>
<evidence type="ECO:0000259" key="1">
    <source>
        <dbReference type="SMART" id="SM00860"/>
    </source>
</evidence>
<dbReference type="InterPro" id="IPR037883">
    <property type="entry name" value="Knr4/Smi1-like_sf"/>
</dbReference>
<proteinExistence type="predicted"/>
<dbReference type="SUPFAM" id="SSF48371">
    <property type="entry name" value="ARM repeat"/>
    <property type="match status" value="1"/>
</dbReference>
<feature type="domain" description="Knr4/Smi1-like" evidence="1">
    <location>
        <begin position="15"/>
        <end position="128"/>
    </location>
</feature>
<dbReference type="InterPro" id="IPR018958">
    <property type="entry name" value="Knr4/Smi1-like_dom"/>
</dbReference>
<organism evidence="2 3">
    <name type="scientific">Lentzea fradiae</name>
    <dbReference type="NCBI Taxonomy" id="200378"/>
    <lineage>
        <taxon>Bacteria</taxon>
        <taxon>Bacillati</taxon>
        <taxon>Actinomycetota</taxon>
        <taxon>Actinomycetes</taxon>
        <taxon>Pseudonocardiales</taxon>
        <taxon>Pseudonocardiaceae</taxon>
        <taxon>Lentzea</taxon>
    </lineage>
</organism>
<dbReference type="Proteomes" id="UP000199623">
    <property type="component" value="Unassembled WGS sequence"/>
</dbReference>
<sequence>MAHSRTLRGRRLGKPLSAARIEVFERANGVSLPDGYRDFLLLVGDGGLGPGHGLCELSTWRTVELPGNVMSIELPEGTFPGLRVAYHGGADVTVLLLTGSFTGRLVDLVGEVRTEVRQERDFTEWYLNWLMAEGVSLRVTPPRPEHVLVDVVLGSPDGAERARAVHELGALPDVAAGTVELVEQAALRDPCPGVRFQAVQLMGELDLPVVGVYLAALRDPSRSVRRRALVHLLRLAGDTSAWQEGLAVVRSTSDAATVHIADDLEERRARGTVIPEEVRQAS</sequence>
<dbReference type="InterPro" id="IPR016024">
    <property type="entry name" value="ARM-type_fold"/>
</dbReference>
<evidence type="ECO:0000313" key="3">
    <source>
        <dbReference type="Proteomes" id="UP000199623"/>
    </source>
</evidence>
<dbReference type="SUPFAM" id="SSF160631">
    <property type="entry name" value="SMI1/KNR4-like"/>
    <property type="match status" value="1"/>
</dbReference>
<accession>A0A1G7X3B7</accession>
<dbReference type="InterPro" id="IPR011989">
    <property type="entry name" value="ARM-like"/>
</dbReference>
<keyword evidence="3" id="KW-1185">Reference proteome</keyword>
<dbReference type="RefSeq" id="WP_090053526.1">
    <property type="nucleotide sequence ID" value="NZ_FNCC01000011.1"/>
</dbReference>
<dbReference type="AlphaFoldDB" id="A0A1G7X3B7"/>
<reference evidence="3" key="1">
    <citation type="submission" date="2016-10" db="EMBL/GenBank/DDBJ databases">
        <authorList>
            <person name="Varghese N."/>
            <person name="Submissions S."/>
        </authorList>
    </citation>
    <scope>NUCLEOTIDE SEQUENCE [LARGE SCALE GENOMIC DNA]</scope>
    <source>
        <strain evidence="3">CGMCC 4.3506</strain>
    </source>
</reference>
<dbReference type="SMART" id="SM00860">
    <property type="entry name" value="SMI1_KNR4"/>
    <property type="match status" value="1"/>
</dbReference>
<name>A0A1G7X3B7_9PSEU</name>
<dbReference type="Gene3D" id="1.25.10.10">
    <property type="entry name" value="Leucine-rich Repeat Variant"/>
    <property type="match status" value="1"/>
</dbReference>